<organism evidence="1">
    <name type="scientific">Catovirus CTV1</name>
    <dbReference type="NCBI Taxonomy" id="1977631"/>
    <lineage>
        <taxon>Viruses</taxon>
        <taxon>Varidnaviria</taxon>
        <taxon>Bamfordvirae</taxon>
        <taxon>Nucleocytoviricota</taxon>
        <taxon>Megaviricetes</taxon>
        <taxon>Imitervirales</taxon>
        <taxon>Mimiviridae</taxon>
        <taxon>Klosneuvirinae</taxon>
        <taxon>Catovirus</taxon>
    </lineage>
</organism>
<protein>
    <submittedName>
        <fullName evidence="1">Uncharacterized protein</fullName>
    </submittedName>
</protein>
<name>A0A1V0SC01_9VIRU</name>
<proteinExistence type="predicted"/>
<dbReference type="EMBL" id="KY684084">
    <property type="protein sequence ID" value="ARF09243.1"/>
    <property type="molecule type" value="Genomic_DNA"/>
</dbReference>
<accession>A0A1V0SC01</accession>
<evidence type="ECO:0000313" key="1">
    <source>
        <dbReference type="EMBL" id="ARF09243.1"/>
    </source>
</evidence>
<gene>
    <name evidence="1" type="ORF">Catovirus_2_192</name>
</gene>
<sequence>MDYNTLEREMYSYANRYKLENSNNDNNNNVKDKQRLASEIHDNIHKMNYSEKLNCYKKIITESKINRELLSYELENYVPEKKINNFTELVKTIQKYLKRYHKMAGGYLIEDNEWNLHVEGTKKYKLKKNEAIFDNSLKDNNVNCEETHNFMKNLVNMFSTMTDNFKVRFKYLPDNQERIYWIIIKISGKN</sequence>
<reference evidence="1" key="1">
    <citation type="journal article" date="2017" name="Science">
        <title>Giant viruses with an expanded complement of translation system components.</title>
        <authorList>
            <person name="Schulz F."/>
            <person name="Yutin N."/>
            <person name="Ivanova N.N."/>
            <person name="Ortega D.R."/>
            <person name="Lee T.K."/>
            <person name="Vierheilig J."/>
            <person name="Daims H."/>
            <person name="Horn M."/>
            <person name="Wagner M."/>
            <person name="Jensen G.J."/>
            <person name="Kyrpides N.C."/>
            <person name="Koonin E.V."/>
            <person name="Woyke T."/>
        </authorList>
    </citation>
    <scope>NUCLEOTIDE SEQUENCE</scope>
    <source>
        <strain evidence="1">CTV1</strain>
    </source>
</reference>